<organism evidence="2 3">
    <name type="scientific">Tetrapisispora phaffii (strain ATCC 24235 / CBS 4417 / NBRC 1672 / NRRL Y-8282 / UCD 70-5)</name>
    <name type="common">Yeast</name>
    <name type="synonym">Fabospora phaffii</name>
    <dbReference type="NCBI Taxonomy" id="1071381"/>
    <lineage>
        <taxon>Eukaryota</taxon>
        <taxon>Fungi</taxon>
        <taxon>Dikarya</taxon>
        <taxon>Ascomycota</taxon>
        <taxon>Saccharomycotina</taxon>
        <taxon>Saccharomycetes</taxon>
        <taxon>Saccharomycetales</taxon>
        <taxon>Saccharomycetaceae</taxon>
        <taxon>Tetrapisispora</taxon>
    </lineage>
</organism>
<dbReference type="PANTHER" id="PTHR28180:SF2">
    <property type="entry name" value="PEROXISOMAL PROTEIN 2"/>
    <property type="match status" value="1"/>
</dbReference>
<dbReference type="InterPro" id="IPR003779">
    <property type="entry name" value="CMD-like"/>
</dbReference>
<dbReference type="EMBL" id="HE612864">
    <property type="protein sequence ID" value="CCE64794.1"/>
    <property type="molecule type" value="Genomic_DNA"/>
</dbReference>
<dbReference type="PANTHER" id="PTHR28180">
    <property type="entry name" value="CONSERVED MITOCHONDRIAL PROTEIN-RELATED"/>
    <property type="match status" value="1"/>
</dbReference>
<dbReference type="eggNOG" id="ENOG502RCP9">
    <property type="taxonomic scope" value="Eukaryota"/>
</dbReference>
<dbReference type="Proteomes" id="UP000005666">
    <property type="component" value="Chromosome 9"/>
</dbReference>
<protein>
    <recommendedName>
        <fullName evidence="1">Carboxymuconolactone decarboxylase-like domain-containing protein</fullName>
    </recommendedName>
</protein>
<dbReference type="OrthoDB" id="5537330at2759"/>
<dbReference type="GeneID" id="11534648"/>
<dbReference type="HOGENOM" id="CLU_065389_3_0_1"/>
<dbReference type="GO" id="GO:0005777">
    <property type="term" value="C:peroxisome"/>
    <property type="evidence" value="ECO:0007669"/>
    <property type="project" value="EnsemblFungi"/>
</dbReference>
<feature type="domain" description="Carboxymuconolactone decarboxylase-like" evidence="1">
    <location>
        <begin position="202"/>
        <end position="271"/>
    </location>
</feature>
<dbReference type="KEGG" id="tpf:TPHA_0I02930"/>
<reference evidence="2 3" key="1">
    <citation type="journal article" date="2011" name="Proc. Natl. Acad. Sci. U.S.A.">
        <title>Evolutionary erosion of yeast sex chromosomes by mating-type switching accidents.</title>
        <authorList>
            <person name="Gordon J.L."/>
            <person name="Armisen D."/>
            <person name="Proux-Wera E."/>
            <person name="Oheigeartaigh S.S."/>
            <person name="Byrne K.P."/>
            <person name="Wolfe K.H."/>
        </authorList>
    </citation>
    <scope>NUCLEOTIDE SEQUENCE [LARGE SCALE GENOMIC DNA]</scope>
    <source>
        <strain evidence="3">ATCC 24235 / CBS 4417 / NBRC 1672 / NRRL Y-8282 / UCD 70-5</strain>
    </source>
</reference>
<dbReference type="SUPFAM" id="SSF69118">
    <property type="entry name" value="AhpD-like"/>
    <property type="match status" value="1"/>
</dbReference>
<keyword evidence="3" id="KW-1185">Reference proteome</keyword>
<dbReference type="InterPro" id="IPR029032">
    <property type="entry name" value="AhpD-like"/>
</dbReference>
<evidence type="ECO:0000313" key="3">
    <source>
        <dbReference type="Proteomes" id="UP000005666"/>
    </source>
</evidence>
<evidence type="ECO:0000313" key="2">
    <source>
        <dbReference type="EMBL" id="CCE64794.1"/>
    </source>
</evidence>
<dbReference type="RefSeq" id="XP_003687228.1">
    <property type="nucleotide sequence ID" value="XM_003687180.1"/>
</dbReference>
<accession>G8BY16</accession>
<proteinExistence type="predicted"/>
<name>G8BY16_TETPH</name>
<dbReference type="OMA" id="WGHLKGA"/>
<gene>
    <name evidence="2" type="primary">TPHA0I02930</name>
    <name evidence="2" type="ordered locus">TPHA_0I02930</name>
</gene>
<dbReference type="Pfam" id="PF02627">
    <property type="entry name" value="CMD"/>
    <property type="match status" value="1"/>
</dbReference>
<dbReference type="InterPro" id="IPR052999">
    <property type="entry name" value="PTS1_Protein"/>
</dbReference>
<evidence type="ECO:0000259" key="1">
    <source>
        <dbReference type="Pfam" id="PF02627"/>
    </source>
</evidence>
<sequence length="282" mass="32499">MANILNPQRLVQLSRFSPKLSNTWYLIAAVTFSVCNAPQEIPILYHYVMLLQNKQHGMQAMNQFAQRAVQLCLDNKLNRKEEIDEMYRNPSNFDKRLAERFRETLLKTGPLAGLPKAINSLHHLSNSTPASLRPHVENLDPKDQCTSKRETYKNTVLRVKDEDENMDRLRERGLAHWNEIYDKVSPRVMNDLNSCYPDLWYYTFNNVYSPLFSFDEILTKTETSLIIIASLVPQDVNPQLKGHLRGALNVGCDKETVEAARSLSIMIAQFCGVKWKSEIVKL</sequence>
<dbReference type="GO" id="GO:0051920">
    <property type="term" value="F:peroxiredoxin activity"/>
    <property type="evidence" value="ECO:0007669"/>
    <property type="project" value="InterPro"/>
</dbReference>
<dbReference type="Gene3D" id="1.20.1290.10">
    <property type="entry name" value="AhpD-like"/>
    <property type="match status" value="1"/>
</dbReference>
<dbReference type="AlphaFoldDB" id="G8BY16"/>